<evidence type="ECO:0000256" key="3">
    <source>
        <dbReference type="ARBA" id="ARBA00022487"/>
    </source>
</evidence>
<dbReference type="EC" id="3.1.1.-" evidence="5"/>
<keyword evidence="4 5" id="KW-0378">Hydrolase</keyword>
<dbReference type="InterPro" id="IPR029058">
    <property type="entry name" value="AB_hydrolase_fold"/>
</dbReference>
<evidence type="ECO:0000256" key="4">
    <source>
        <dbReference type="ARBA" id="ARBA00022801"/>
    </source>
</evidence>
<name>A0A3P6QZG1_ANISI</name>
<evidence type="ECO:0000313" key="8">
    <source>
        <dbReference type="Proteomes" id="UP000267096"/>
    </source>
</evidence>
<feature type="domain" description="Carboxylesterase type B" evidence="6">
    <location>
        <begin position="31"/>
        <end position="458"/>
    </location>
</feature>
<dbReference type="EMBL" id="UYRR01032509">
    <property type="protein sequence ID" value="VDK55872.1"/>
    <property type="molecule type" value="Genomic_DNA"/>
</dbReference>
<protein>
    <recommendedName>
        <fullName evidence="5">Carboxylic ester hydrolase</fullName>
        <ecNumber evidence="5">3.1.1.-</ecNumber>
    </recommendedName>
</protein>
<evidence type="ECO:0000259" key="6">
    <source>
        <dbReference type="Pfam" id="PF00135"/>
    </source>
</evidence>
<accession>A0A3P6QZG1</accession>
<dbReference type="GO" id="GO:0052689">
    <property type="term" value="F:carboxylic ester hydrolase activity"/>
    <property type="evidence" value="ECO:0007669"/>
    <property type="project" value="UniProtKB-KW"/>
</dbReference>
<keyword evidence="8" id="KW-1185">Reference proteome</keyword>
<dbReference type="InterPro" id="IPR050309">
    <property type="entry name" value="Type-B_Carboxylest/Lipase"/>
</dbReference>
<dbReference type="Proteomes" id="UP000267096">
    <property type="component" value="Unassembled WGS sequence"/>
</dbReference>
<dbReference type="InterPro" id="IPR002168">
    <property type="entry name" value="Lipase_GDXG_HIS_AS"/>
</dbReference>
<gene>
    <name evidence="7" type="ORF">ASIM_LOCUS15718</name>
</gene>
<keyword evidence="3" id="KW-0719">Serine esterase</keyword>
<organism evidence="7 8">
    <name type="scientific">Anisakis simplex</name>
    <name type="common">Herring worm</name>
    <dbReference type="NCBI Taxonomy" id="6269"/>
    <lineage>
        <taxon>Eukaryota</taxon>
        <taxon>Metazoa</taxon>
        <taxon>Ecdysozoa</taxon>
        <taxon>Nematoda</taxon>
        <taxon>Chromadorea</taxon>
        <taxon>Rhabditida</taxon>
        <taxon>Spirurina</taxon>
        <taxon>Ascaridomorpha</taxon>
        <taxon>Ascaridoidea</taxon>
        <taxon>Anisakidae</taxon>
        <taxon>Anisakis</taxon>
        <taxon>Anisakis simplex complex</taxon>
    </lineage>
</organism>
<reference evidence="7 8" key="1">
    <citation type="submission" date="2018-11" db="EMBL/GenBank/DDBJ databases">
        <authorList>
            <consortium name="Pathogen Informatics"/>
        </authorList>
    </citation>
    <scope>NUCLEOTIDE SEQUENCE [LARGE SCALE GENOMIC DNA]</scope>
</reference>
<comment type="similarity">
    <text evidence="2">Belongs to the 'GDXG' lipolytic enzyme family.</text>
</comment>
<dbReference type="InterPro" id="IPR019826">
    <property type="entry name" value="Carboxylesterase_B_AS"/>
</dbReference>
<dbReference type="InterPro" id="IPR002018">
    <property type="entry name" value="CarbesteraseB"/>
</dbReference>
<comment type="similarity">
    <text evidence="1 5">Belongs to the type-B carboxylesterase/lipase family.</text>
</comment>
<evidence type="ECO:0000313" key="7">
    <source>
        <dbReference type="EMBL" id="VDK55872.1"/>
    </source>
</evidence>
<dbReference type="OrthoDB" id="5854651at2759"/>
<evidence type="ECO:0000256" key="5">
    <source>
        <dbReference type="RuleBase" id="RU361235"/>
    </source>
</evidence>
<dbReference type="AlphaFoldDB" id="A0A3P6QZG1"/>
<dbReference type="PROSITE" id="PS01173">
    <property type="entry name" value="LIPASE_GDXG_HIS"/>
    <property type="match status" value="1"/>
</dbReference>
<evidence type="ECO:0000256" key="1">
    <source>
        <dbReference type="ARBA" id="ARBA00005964"/>
    </source>
</evidence>
<dbReference type="PROSITE" id="PS00122">
    <property type="entry name" value="CARBOXYLESTERASE_B_1"/>
    <property type="match status" value="1"/>
</dbReference>
<dbReference type="Gene3D" id="3.40.50.1820">
    <property type="entry name" value="alpha/beta hydrolase"/>
    <property type="match status" value="1"/>
</dbReference>
<sequence length="478" mass="53500">MSKKRRNMQLGSLAIVVGTVLLEMVCGVPYATTRYGKLQGFNYEMKTGTEAKVFLGIPYALPPTGDLRYEPTRSIRPWKGTEKMKTFGPSCFPHDKNALTRDLQYSEICLSLNVMAPLRKSVEEDGYPVIVYIHGGGFEIGSSASFDYKNLCDTFVSRGIVFVTFNYRVGFLGFLTTGDNAMPGNAGLWDQVQALTYIKENIAAFGGDPERITIMGHSAGGASVGALSLSPHSNYLFQQTISLSGSPFNEFARSETTVDDSLDLIRAVGCHKEHSKLSKECMKQKSIVELFNGVDKIGPGRAIESGIKFHPHFDESFFPKPLEQLLKEAPHKPSLVGVTNSEAAIYVFFESKIMWHMDISPSKASTFSANDLIEYIKEKIAPEEEFGSAAKQFQRQLIEFFVERDVPSNAGREFYLSRAVDLVSDIVFNMGIYYEVTSKAAQKWPTYFFVQDYHHTDPKLPYQGILQSSFRIRPFQSH</sequence>
<dbReference type="PANTHER" id="PTHR11559">
    <property type="entry name" value="CARBOXYLESTERASE"/>
    <property type="match status" value="1"/>
</dbReference>
<proteinExistence type="inferred from homology"/>
<dbReference type="SUPFAM" id="SSF53474">
    <property type="entry name" value="alpha/beta-Hydrolases"/>
    <property type="match status" value="1"/>
</dbReference>
<evidence type="ECO:0000256" key="2">
    <source>
        <dbReference type="ARBA" id="ARBA00010515"/>
    </source>
</evidence>
<dbReference type="Pfam" id="PF00135">
    <property type="entry name" value="COesterase"/>
    <property type="match status" value="1"/>
</dbReference>